<organism evidence="1 2">
    <name type="scientific">Halobacteriovorax marinus (strain ATCC BAA-682 / DSM 15412 / SJ)</name>
    <name type="common">Bacteriovorax marinus</name>
    <dbReference type="NCBI Taxonomy" id="862908"/>
    <lineage>
        <taxon>Bacteria</taxon>
        <taxon>Pseudomonadati</taxon>
        <taxon>Bdellovibrionota</taxon>
        <taxon>Bacteriovoracia</taxon>
        <taxon>Bacteriovoracales</taxon>
        <taxon>Halobacteriovoraceae</taxon>
        <taxon>Halobacteriovorax</taxon>
    </lineage>
</organism>
<name>E1WZG2_HALMS</name>
<dbReference type="STRING" id="862908.BMS_3093"/>
<evidence type="ECO:0000313" key="1">
    <source>
        <dbReference type="EMBL" id="CBW27851.1"/>
    </source>
</evidence>
<dbReference type="KEGG" id="bmx:BMS_3093"/>
<reference evidence="2" key="1">
    <citation type="journal article" date="2013" name="ISME J.">
        <title>A small predatory core genome in the divergent marine Bacteriovorax marinus SJ and the terrestrial Bdellovibrio bacteriovorus.</title>
        <authorList>
            <person name="Crossman L.C."/>
            <person name="Chen H."/>
            <person name="Cerdeno-Tarraga A.M."/>
            <person name="Brooks K."/>
            <person name="Quail M.A."/>
            <person name="Pineiro S.A."/>
            <person name="Hobley L."/>
            <person name="Sockett R.E."/>
            <person name="Bentley S.D."/>
            <person name="Parkhill J."/>
            <person name="Williams H.N."/>
            <person name="Stine O.C."/>
        </authorList>
    </citation>
    <scope>NUCLEOTIDE SEQUENCE [LARGE SCALE GENOMIC DNA]</scope>
    <source>
        <strain evidence="2">ATCC BAA-682 / DSM 15412 / SJ</strain>
    </source>
</reference>
<dbReference type="Proteomes" id="UP000008963">
    <property type="component" value="Chromosome"/>
</dbReference>
<accession>E1WZG2</accession>
<keyword evidence="2" id="KW-1185">Reference proteome</keyword>
<protein>
    <submittedName>
        <fullName evidence="1">Uncharacterized protein</fullName>
    </submittedName>
</protein>
<dbReference type="AlphaFoldDB" id="E1WZG2"/>
<dbReference type="HOGENOM" id="CLU_3365293_0_0_7"/>
<sequence length="35" mass="3883">MNPLCGALAEVRLHNGDKLLYHPESNTFVSLTKDV</sequence>
<evidence type="ECO:0000313" key="2">
    <source>
        <dbReference type="Proteomes" id="UP000008963"/>
    </source>
</evidence>
<gene>
    <name evidence="1" type="ordered locus">BMS_3093</name>
</gene>
<proteinExistence type="predicted"/>
<dbReference type="EMBL" id="FQ312005">
    <property type="protein sequence ID" value="CBW27851.1"/>
    <property type="molecule type" value="Genomic_DNA"/>
</dbReference>